<organism evidence="4 5">
    <name type="scientific">Ceriporiopsis subvermispora (strain B)</name>
    <name type="common">White-rot fungus</name>
    <name type="synonym">Gelatoporia subvermispora</name>
    <dbReference type="NCBI Taxonomy" id="914234"/>
    <lineage>
        <taxon>Eukaryota</taxon>
        <taxon>Fungi</taxon>
        <taxon>Dikarya</taxon>
        <taxon>Basidiomycota</taxon>
        <taxon>Agaricomycotina</taxon>
        <taxon>Agaricomycetes</taxon>
        <taxon>Polyporales</taxon>
        <taxon>Gelatoporiaceae</taxon>
        <taxon>Gelatoporia</taxon>
    </lineage>
</organism>
<keyword evidence="5" id="KW-1185">Reference proteome</keyword>
<feature type="compositionally biased region" description="Basic and acidic residues" evidence="1">
    <location>
        <begin position="331"/>
        <end position="348"/>
    </location>
</feature>
<feature type="domain" description="DUF6533" evidence="3">
    <location>
        <begin position="12"/>
        <end position="50"/>
    </location>
</feature>
<evidence type="ECO:0000259" key="3">
    <source>
        <dbReference type="Pfam" id="PF20151"/>
    </source>
</evidence>
<feature type="transmembrane region" description="Helical" evidence="2">
    <location>
        <begin position="163"/>
        <end position="188"/>
    </location>
</feature>
<dbReference type="AlphaFoldDB" id="M2R453"/>
<keyword evidence="2" id="KW-0472">Membrane</keyword>
<reference evidence="4 5" key="1">
    <citation type="journal article" date="2012" name="Proc. Natl. Acad. Sci. U.S.A.">
        <title>Comparative genomics of Ceriporiopsis subvermispora and Phanerochaete chrysosporium provide insight into selective ligninolysis.</title>
        <authorList>
            <person name="Fernandez-Fueyo E."/>
            <person name="Ruiz-Duenas F.J."/>
            <person name="Ferreira P."/>
            <person name="Floudas D."/>
            <person name="Hibbett D.S."/>
            <person name="Canessa P."/>
            <person name="Larrondo L.F."/>
            <person name="James T.Y."/>
            <person name="Seelenfreund D."/>
            <person name="Lobos S."/>
            <person name="Polanco R."/>
            <person name="Tello M."/>
            <person name="Honda Y."/>
            <person name="Watanabe T."/>
            <person name="Watanabe T."/>
            <person name="Ryu J.S."/>
            <person name="Kubicek C.P."/>
            <person name="Schmoll M."/>
            <person name="Gaskell J."/>
            <person name="Hammel K.E."/>
            <person name="St John F.J."/>
            <person name="Vanden Wymelenberg A."/>
            <person name="Sabat G."/>
            <person name="Splinter BonDurant S."/>
            <person name="Syed K."/>
            <person name="Yadav J.S."/>
            <person name="Doddapaneni H."/>
            <person name="Subramanian V."/>
            <person name="Lavin J.L."/>
            <person name="Oguiza J.A."/>
            <person name="Perez G."/>
            <person name="Pisabarro A.G."/>
            <person name="Ramirez L."/>
            <person name="Santoyo F."/>
            <person name="Master E."/>
            <person name="Coutinho P.M."/>
            <person name="Henrissat B."/>
            <person name="Lombard V."/>
            <person name="Magnuson J.K."/>
            <person name="Kuees U."/>
            <person name="Hori C."/>
            <person name="Igarashi K."/>
            <person name="Samejima M."/>
            <person name="Held B.W."/>
            <person name="Barry K.W."/>
            <person name="LaButti K.M."/>
            <person name="Lapidus A."/>
            <person name="Lindquist E.A."/>
            <person name="Lucas S.M."/>
            <person name="Riley R."/>
            <person name="Salamov A.A."/>
            <person name="Hoffmeister D."/>
            <person name="Schwenk D."/>
            <person name="Hadar Y."/>
            <person name="Yarden O."/>
            <person name="de Vries R.P."/>
            <person name="Wiebenga A."/>
            <person name="Stenlid J."/>
            <person name="Eastwood D."/>
            <person name="Grigoriev I.V."/>
            <person name="Berka R.M."/>
            <person name="Blanchette R.A."/>
            <person name="Kersten P."/>
            <person name="Martinez A.T."/>
            <person name="Vicuna R."/>
            <person name="Cullen D."/>
        </authorList>
    </citation>
    <scope>NUCLEOTIDE SEQUENCE [LARGE SCALE GENOMIC DNA]</scope>
    <source>
        <strain evidence="4 5">B</strain>
    </source>
</reference>
<dbReference type="HOGENOM" id="CLU_053360_1_0_1"/>
<name>M2R453_CERS8</name>
<evidence type="ECO:0000313" key="5">
    <source>
        <dbReference type="Proteomes" id="UP000016930"/>
    </source>
</evidence>
<dbReference type="Pfam" id="PF20151">
    <property type="entry name" value="DUF6533"/>
    <property type="match status" value="1"/>
</dbReference>
<evidence type="ECO:0000313" key="4">
    <source>
        <dbReference type="EMBL" id="EMD39325.1"/>
    </source>
</evidence>
<protein>
    <recommendedName>
        <fullName evidence="3">DUF6533 domain-containing protein</fullName>
    </recommendedName>
</protein>
<keyword evidence="2" id="KW-1133">Transmembrane helix</keyword>
<dbReference type="EMBL" id="KB445794">
    <property type="protein sequence ID" value="EMD39325.1"/>
    <property type="molecule type" value="Genomic_DNA"/>
</dbReference>
<feature type="transmembrane region" description="Helical" evidence="2">
    <location>
        <begin position="117"/>
        <end position="137"/>
    </location>
</feature>
<dbReference type="Proteomes" id="UP000016930">
    <property type="component" value="Unassembled WGS sequence"/>
</dbReference>
<feature type="compositionally biased region" description="Acidic residues" evidence="1">
    <location>
        <begin position="321"/>
        <end position="330"/>
    </location>
</feature>
<keyword evidence="2" id="KW-0812">Transmembrane</keyword>
<accession>M2R453</accession>
<feature type="region of interest" description="Disordered" evidence="1">
    <location>
        <begin position="312"/>
        <end position="348"/>
    </location>
</feature>
<gene>
    <name evidence="4" type="ORF">CERSUDRAFT_104532</name>
</gene>
<evidence type="ECO:0000256" key="2">
    <source>
        <dbReference type="SAM" id="Phobius"/>
    </source>
</evidence>
<feature type="transmembrane region" description="Helical" evidence="2">
    <location>
        <begin position="38"/>
        <end position="59"/>
    </location>
</feature>
<feature type="transmembrane region" description="Helical" evidence="2">
    <location>
        <begin position="92"/>
        <end position="110"/>
    </location>
</feature>
<dbReference type="InterPro" id="IPR045340">
    <property type="entry name" value="DUF6533"/>
</dbReference>
<proteinExistence type="predicted"/>
<sequence>MSELELYSQDLICLIFYDHVTTLSDEVKYIWRRKFSSVTLLFLMNRFSLLLWTLLAVYINFGFGTTYALAESGSEDHTSSIGCQVAQNLTSASQMLLIIIQAAFIAIRIYALSGGQWFISAIIFVSGMSGGLIYMHFGTGPQPIVNFVGIRFWQCKWSDNVSWASVSIILSLVGPAISALVALADLAATAITWRKMRSTISLVGQTHVNHSITSILLRDGGVLFFFNVISFATYMNNPTIIDWISSTVIVFQTPLQAMTVSHFLLNLREAAYVNIVHHLGTQQTLPILSVSSEARSSQHGIRFASFVGPMGGSLDIGSREEFEDESSDAEVESRESGELRDQDATNDA</sequence>
<evidence type="ECO:0000256" key="1">
    <source>
        <dbReference type="SAM" id="MobiDB-lite"/>
    </source>
</evidence>